<evidence type="ECO:0000313" key="8">
    <source>
        <dbReference type="EMBL" id="SIN64929.1"/>
    </source>
</evidence>
<dbReference type="RefSeq" id="WP_074199274.1">
    <property type="nucleotide sequence ID" value="NZ_FSQZ01000001.1"/>
</dbReference>
<dbReference type="PANTHER" id="PTHR30111:SF1">
    <property type="entry name" value="33 KDA CHAPERONIN"/>
    <property type="match status" value="1"/>
</dbReference>
<dbReference type="PANTHER" id="PTHR30111">
    <property type="entry name" value="33 KDA CHAPERONIN"/>
    <property type="match status" value="1"/>
</dbReference>
<proteinExistence type="inferred from homology"/>
<evidence type="ECO:0000256" key="2">
    <source>
        <dbReference type="ARBA" id="ARBA00022833"/>
    </source>
</evidence>
<dbReference type="Gene3D" id="3.55.30.10">
    <property type="entry name" value="Hsp33 domain"/>
    <property type="match status" value="1"/>
</dbReference>
<keyword evidence="9" id="KW-1185">Reference proteome</keyword>
<dbReference type="PIRSF" id="PIRSF005261">
    <property type="entry name" value="Heat_shock_Hsp33"/>
    <property type="match status" value="1"/>
</dbReference>
<evidence type="ECO:0000256" key="1">
    <source>
        <dbReference type="ARBA" id="ARBA00022490"/>
    </source>
</evidence>
<name>A0ABY1JC78_9BACT</name>
<dbReference type="SUPFAM" id="SSF64397">
    <property type="entry name" value="Hsp33 domain"/>
    <property type="match status" value="1"/>
</dbReference>
<comment type="function">
    <text evidence="6">Redox regulated molecular chaperone. Protects both thermally unfolding and oxidatively damaged proteins from irreversible aggregation. Plays an important role in the bacterial defense system toward oxidative stress.</text>
</comment>
<dbReference type="SUPFAM" id="SSF118352">
    <property type="entry name" value="HSP33 redox switch-like"/>
    <property type="match status" value="1"/>
</dbReference>
<feature type="disulfide bond" description="Redox-active" evidence="6">
    <location>
        <begin position="244"/>
        <end position="246"/>
    </location>
</feature>
<dbReference type="NCBIfam" id="NF001033">
    <property type="entry name" value="PRK00114.1"/>
    <property type="match status" value="1"/>
</dbReference>
<evidence type="ECO:0000256" key="3">
    <source>
        <dbReference type="ARBA" id="ARBA00023157"/>
    </source>
</evidence>
<dbReference type="HAMAP" id="MF_00117">
    <property type="entry name" value="HslO"/>
    <property type="match status" value="1"/>
</dbReference>
<keyword evidence="1 6" id="KW-0963">Cytoplasm</keyword>
<dbReference type="EMBL" id="FSQZ01000001">
    <property type="protein sequence ID" value="SIN64929.1"/>
    <property type="molecule type" value="Genomic_DNA"/>
</dbReference>
<keyword evidence="5 6" id="KW-0676">Redox-active center</keyword>
<dbReference type="CDD" id="cd00498">
    <property type="entry name" value="Hsp33"/>
    <property type="match status" value="1"/>
</dbReference>
<keyword evidence="3 6" id="KW-1015">Disulfide bond</keyword>
<dbReference type="Pfam" id="PF01430">
    <property type="entry name" value="HSP33"/>
    <property type="match status" value="1"/>
</dbReference>
<feature type="disulfide bond" description="Redox-active" evidence="6">
    <location>
        <begin position="271"/>
        <end position="274"/>
    </location>
</feature>
<evidence type="ECO:0000256" key="4">
    <source>
        <dbReference type="ARBA" id="ARBA00023186"/>
    </source>
</evidence>
<dbReference type="InterPro" id="IPR016154">
    <property type="entry name" value="Heat_shock_Hsp33_C"/>
</dbReference>
<dbReference type="InterPro" id="IPR000397">
    <property type="entry name" value="Heat_shock_Hsp33"/>
</dbReference>
<comment type="PTM">
    <text evidence="6">Under oxidizing conditions two disulfide bonds are formed involving the reactive cysteines. Under reducing conditions zinc is bound to the reactive cysteines and the protein is inactive.</text>
</comment>
<evidence type="ECO:0000256" key="5">
    <source>
        <dbReference type="ARBA" id="ARBA00023284"/>
    </source>
</evidence>
<gene>
    <name evidence="6" type="primary">hslO</name>
    <name evidence="8" type="ORF">SAMN05444368_0689</name>
</gene>
<dbReference type="Gene3D" id="3.90.1280.10">
    <property type="entry name" value="HSP33 redox switch-like"/>
    <property type="match status" value="1"/>
</dbReference>
<sequence>MSEDREAKATVYKCLLGNGSARAMAIEATGLVRLLRQMHGLSFLATAALGRLIMASMMMAADQKIERARVTLIIDAGGPLGRVVADAEGLGKVRGYVENPQVELPLSEASKWDVSAGVGRNGYLTVIKDLGLREPVISKIPLVSGEIAEDIAYYYSKSEQIPTAVALGVLQKPSLGVISAGGIMVQLLPGAEESFVERLEELLRKYSSISSLAERASSPKEMLETIFEGVDKKWLGSVSFEFGCRCSRELAKALLLSMQESSEEEVLEVRCHFCNKVYTFTAQEIKGLKGGEED</sequence>
<reference evidence="8 9" key="1">
    <citation type="submission" date="2016-11" db="EMBL/GenBank/DDBJ databases">
        <authorList>
            <person name="Varghese N."/>
            <person name="Submissions S."/>
        </authorList>
    </citation>
    <scope>NUCLEOTIDE SEQUENCE [LARGE SCALE GENOMIC DNA]</scope>
    <source>
        <strain evidence="8 9">DSM 20664</strain>
    </source>
</reference>
<accession>A0ABY1JC78</accession>
<comment type="similarity">
    <text evidence="6">Belongs to the HSP33 family.</text>
</comment>
<feature type="transmembrane region" description="Helical" evidence="7">
    <location>
        <begin position="41"/>
        <end position="61"/>
    </location>
</feature>
<organism evidence="8 9">
    <name type="scientific">Acetomicrobium flavidum</name>
    <dbReference type="NCBI Taxonomy" id="49896"/>
    <lineage>
        <taxon>Bacteria</taxon>
        <taxon>Thermotogati</taxon>
        <taxon>Synergistota</taxon>
        <taxon>Synergistia</taxon>
        <taxon>Synergistales</taxon>
        <taxon>Acetomicrobiaceae</taxon>
        <taxon>Acetomicrobium</taxon>
    </lineage>
</organism>
<dbReference type="Proteomes" id="UP000185093">
    <property type="component" value="Unassembled WGS sequence"/>
</dbReference>
<evidence type="ECO:0000313" key="9">
    <source>
        <dbReference type="Proteomes" id="UP000185093"/>
    </source>
</evidence>
<evidence type="ECO:0000256" key="6">
    <source>
        <dbReference type="HAMAP-Rule" id="MF_00117"/>
    </source>
</evidence>
<keyword evidence="7" id="KW-1133">Transmembrane helix</keyword>
<comment type="subcellular location">
    <subcellularLocation>
        <location evidence="6">Cytoplasm</location>
    </subcellularLocation>
</comment>
<keyword evidence="2 6" id="KW-0862">Zinc</keyword>
<dbReference type="InterPro" id="IPR016153">
    <property type="entry name" value="Heat_shock_Hsp33_N"/>
</dbReference>
<keyword evidence="4 6" id="KW-0143">Chaperone</keyword>
<evidence type="ECO:0000256" key="7">
    <source>
        <dbReference type="SAM" id="Phobius"/>
    </source>
</evidence>
<protein>
    <recommendedName>
        <fullName evidence="6">33 kDa chaperonin</fullName>
    </recommendedName>
    <alternativeName>
        <fullName evidence="6">Heat shock protein 33 homolog</fullName>
        <shortName evidence="6">HSP33</shortName>
    </alternativeName>
</protein>
<keyword evidence="7" id="KW-0812">Transmembrane</keyword>
<comment type="caution">
    <text evidence="8">The sequence shown here is derived from an EMBL/GenBank/DDBJ whole genome shotgun (WGS) entry which is preliminary data.</text>
</comment>
<keyword evidence="7" id="KW-0472">Membrane</keyword>